<reference evidence="2 3" key="1">
    <citation type="submission" date="2006-05" db="EMBL/GenBank/DDBJ databases">
        <authorList>
            <person name="King G."/>
            <person name="Ferriera S."/>
            <person name="Johnson J."/>
            <person name="Kravitz S."/>
            <person name="Beeson K."/>
            <person name="Sutton G."/>
            <person name="Rogers Y.-H."/>
            <person name="Friedman R."/>
            <person name="Frazier M."/>
            <person name="Venter J.C."/>
        </authorList>
    </citation>
    <scope>NUCLEOTIDE SEQUENCE [LARGE SCALE GENOMIC DNA]</scope>
    <source>
        <strain evidence="3">ATCC 25650 / DSM 13394 / JCM 20685 / NBRC 16684 / NCIMB 2208 / IAM 12614 / B1</strain>
    </source>
</reference>
<evidence type="ECO:0000313" key="3">
    <source>
        <dbReference type="Proteomes" id="UP000004848"/>
    </source>
</evidence>
<name>A0P3X1_ROSAI</name>
<evidence type="ECO:0000256" key="1">
    <source>
        <dbReference type="SAM" id="MobiDB-lite"/>
    </source>
</evidence>
<dbReference type="OrthoDB" id="8084279at2"/>
<dbReference type="Proteomes" id="UP000004848">
    <property type="component" value="Unassembled WGS sequence"/>
</dbReference>
<proteinExistence type="predicted"/>
<organism evidence="2 3">
    <name type="scientific">Roseibium aggregatum (strain ATCC 25650 / DSM 13394 / JCM 20685 / NBRC 16684 / NCIMB 2208 / IAM 12614 / B1)</name>
    <name type="common">Stappia aggregata</name>
    <dbReference type="NCBI Taxonomy" id="384765"/>
    <lineage>
        <taxon>Bacteria</taxon>
        <taxon>Pseudomonadati</taxon>
        <taxon>Pseudomonadota</taxon>
        <taxon>Alphaproteobacteria</taxon>
        <taxon>Hyphomicrobiales</taxon>
        <taxon>Stappiaceae</taxon>
        <taxon>Roseibium</taxon>
    </lineage>
</organism>
<protein>
    <submittedName>
        <fullName evidence="2">Uncharacterized protein</fullName>
    </submittedName>
</protein>
<feature type="region of interest" description="Disordered" evidence="1">
    <location>
        <begin position="33"/>
        <end position="59"/>
    </location>
</feature>
<gene>
    <name evidence="2" type="ORF">SIAM614_24787</name>
</gene>
<dbReference type="RefSeq" id="WP_006940362.1">
    <property type="nucleotide sequence ID" value="NZ_AAUW01000035.1"/>
</dbReference>
<accession>A0P3X1</accession>
<dbReference type="AlphaFoldDB" id="A0P3X1"/>
<comment type="caution">
    <text evidence="2">The sequence shown here is derived from an EMBL/GenBank/DDBJ whole genome shotgun (WGS) entry which is preliminary data.</text>
</comment>
<dbReference type="EMBL" id="AAUW01000035">
    <property type="protein sequence ID" value="EAV40267.1"/>
    <property type="molecule type" value="Genomic_DNA"/>
</dbReference>
<sequence>MTDSTRDEIARILKDDSRSKDERVKELLKMRDDARALQRAATESPMGGDTPDTSGLRDIDRALERLGYSDVAEAEENSAATL</sequence>
<evidence type="ECO:0000313" key="2">
    <source>
        <dbReference type="EMBL" id="EAV40267.1"/>
    </source>
</evidence>
<dbReference type="GeneID" id="68850030"/>